<dbReference type="SUPFAM" id="SSF53448">
    <property type="entry name" value="Nucleotide-diphospho-sugar transferases"/>
    <property type="match status" value="1"/>
</dbReference>
<sequence>MHPTAPYAYVTLLTKPSYLAGILVLDHSLRSVGSQFPLVVMVTAGLAQDSRDVLARQGIIIREIESLQPTSASGDPLFEDRFADTWTKLRHDFHLSPHSAIFQRIVLLDCDMLIKQNMDNLFQLDLAEDQIGATFVCACNPRKLKHYPSDWIPENCAYSVYSQLAASSFVMHNAPRPHNLLNSGTVVLNPSKELANALYESFSTNDKLLTYIFPDQDFLSDFFEGKWRPIPWYYNALRTLRSIHADVWDDEQVRCIHYILPDKPWLSRKNPDNNARHFGVLHDWWWQEFDVVSQTMEQADPEGWKLVLKYVDVSK</sequence>
<dbReference type="Gene3D" id="3.90.550.10">
    <property type="entry name" value="Spore Coat Polysaccharide Biosynthesis Protein SpsA, Chain A"/>
    <property type="match status" value="1"/>
</dbReference>
<organism evidence="1 2">
    <name type="scientific">Macrolepiota fuliginosa MF-IS2</name>
    <dbReference type="NCBI Taxonomy" id="1400762"/>
    <lineage>
        <taxon>Eukaryota</taxon>
        <taxon>Fungi</taxon>
        <taxon>Dikarya</taxon>
        <taxon>Basidiomycota</taxon>
        <taxon>Agaricomycotina</taxon>
        <taxon>Agaricomycetes</taxon>
        <taxon>Agaricomycetidae</taxon>
        <taxon>Agaricales</taxon>
        <taxon>Agaricineae</taxon>
        <taxon>Agaricaceae</taxon>
        <taxon>Macrolepiota</taxon>
    </lineage>
</organism>
<proteinExistence type="predicted"/>
<dbReference type="OrthoDB" id="2014201at2759"/>
<dbReference type="InterPro" id="IPR029044">
    <property type="entry name" value="Nucleotide-diphossugar_trans"/>
</dbReference>
<dbReference type="Proteomes" id="UP000807342">
    <property type="component" value="Unassembled WGS sequence"/>
</dbReference>
<keyword evidence="2" id="KW-1185">Reference proteome</keyword>
<evidence type="ECO:0000313" key="2">
    <source>
        <dbReference type="Proteomes" id="UP000807342"/>
    </source>
</evidence>
<dbReference type="AlphaFoldDB" id="A0A9P5XKY3"/>
<dbReference type="Pfam" id="PF01501">
    <property type="entry name" value="Glyco_transf_8"/>
    <property type="match status" value="1"/>
</dbReference>
<dbReference type="GO" id="GO:0016757">
    <property type="term" value="F:glycosyltransferase activity"/>
    <property type="evidence" value="ECO:0007669"/>
    <property type="project" value="InterPro"/>
</dbReference>
<protein>
    <submittedName>
        <fullName evidence="1">Glycosyltransferase family 8 protein</fullName>
    </submittedName>
</protein>
<dbReference type="InterPro" id="IPR050587">
    <property type="entry name" value="GNT1/Glycosyltrans_8"/>
</dbReference>
<dbReference type="CDD" id="cd02537">
    <property type="entry name" value="GT8_Glycogenin"/>
    <property type="match status" value="1"/>
</dbReference>
<dbReference type="InterPro" id="IPR002495">
    <property type="entry name" value="Glyco_trans_8"/>
</dbReference>
<comment type="caution">
    <text evidence="1">The sequence shown here is derived from an EMBL/GenBank/DDBJ whole genome shotgun (WGS) entry which is preliminary data.</text>
</comment>
<gene>
    <name evidence="1" type="ORF">P691DRAFT_660311</name>
</gene>
<evidence type="ECO:0000313" key="1">
    <source>
        <dbReference type="EMBL" id="KAF9452655.1"/>
    </source>
</evidence>
<dbReference type="PANTHER" id="PTHR11183">
    <property type="entry name" value="GLYCOGENIN SUBFAMILY MEMBER"/>
    <property type="match status" value="1"/>
</dbReference>
<accession>A0A9P5XKY3</accession>
<name>A0A9P5XKY3_9AGAR</name>
<reference evidence="1" key="1">
    <citation type="submission" date="2020-11" db="EMBL/GenBank/DDBJ databases">
        <authorList>
            <consortium name="DOE Joint Genome Institute"/>
            <person name="Ahrendt S."/>
            <person name="Riley R."/>
            <person name="Andreopoulos W."/>
            <person name="Labutti K."/>
            <person name="Pangilinan J."/>
            <person name="Ruiz-Duenas F.J."/>
            <person name="Barrasa J.M."/>
            <person name="Sanchez-Garcia M."/>
            <person name="Camarero S."/>
            <person name="Miyauchi S."/>
            <person name="Serrano A."/>
            <person name="Linde D."/>
            <person name="Babiker R."/>
            <person name="Drula E."/>
            <person name="Ayuso-Fernandez I."/>
            <person name="Pacheco R."/>
            <person name="Padilla G."/>
            <person name="Ferreira P."/>
            <person name="Barriuso J."/>
            <person name="Kellner H."/>
            <person name="Castanera R."/>
            <person name="Alfaro M."/>
            <person name="Ramirez L."/>
            <person name="Pisabarro A.G."/>
            <person name="Kuo A."/>
            <person name="Tritt A."/>
            <person name="Lipzen A."/>
            <person name="He G."/>
            <person name="Yan M."/>
            <person name="Ng V."/>
            <person name="Cullen D."/>
            <person name="Martin F."/>
            <person name="Rosso M.-N."/>
            <person name="Henrissat B."/>
            <person name="Hibbett D."/>
            <person name="Martinez A.T."/>
            <person name="Grigoriev I.V."/>
        </authorList>
    </citation>
    <scope>NUCLEOTIDE SEQUENCE</scope>
    <source>
        <strain evidence="1">MF-IS2</strain>
    </source>
</reference>
<dbReference type="EMBL" id="MU151069">
    <property type="protein sequence ID" value="KAF9452655.1"/>
    <property type="molecule type" value="Genomic_DNA"/>
</dbReference>